<name>A0ABD0PTT0_CIRMR</name>
<comment type="caution">
    <text evidence="2">The sequence shown here is derived from an EMBL/GenBank/DDBJ whole genome shotgun (WGS) entry which is preliminary data.</text>
</comment>
<accession>A0ABD0PTT0</accession>
<evidence type="ECO:0000256" key="1">
    <source>
        <dbReference type="SAM" id="MobiDB-lite"/>
    </source>
</evidence>
<evidence type="ECO:0000313" key="2">
    <source>
        <dbReference type="EMBL" id="KAL0177307.1"/>
    </source>
</evidence>
<dbReference type="Proteomes" id="UP001529510">
    <property type="component" value="Unassembled WGS sequence"/>
</dbReference>
<feature type="compositionally biased region" description="Polar residues" evidence="1">
    <location>
        <begin position="122"/>
        <end position="145"/>
    </location>
</feature>
<feature type="region of interest" description="Disordered" evidence="1">
    <location>
        <begin position="176"/>
        <end position="208"/>
    </location>
</feature>
<feature type="region of interest" description="Disordered" evidence="1">
    <location>
        <begin position="122"/>
        <end position="151"/>
    </location>
</feature>
<sequence>MESPTHCTTAEGEQELDLGDLIDFHSEMPILLYSPDLLTWENISPNLLSLICSLPQRPLCWILSAPPLTLSPPSVAWARCCSANLQLHWRQDCRIPRLCFSLRGPDSASLLRPSSSTMASISLVSTGAPQSTSSTGLPRPSSSALVSRPPTSTSGLHSSSCASSLCWAPPQSFVAPAPPRPSGPPPTPTPRSLKPPAPPWPSGSSALPGVVSRSSIMAPPSIGSTVGHHHDCGLGL</sequence>
<organism evidence="2 3">
    <name type="scientific">Cirrhinus mrigala</name>
    <name type="common">Mrigala</name>
    <dbReference type="NCBI Taxonomy" id="683832"/>
    <lineage>
        <taxon>Eukaryota</taxon>
        <taxon>Metazoa</taxon>
        <taxon>Chordata</taxon>
        <taxon>Craniata</taxon>
        <taxon>Vertebrata</taxon>
        <taxon>Euteleostomi</taxon>
        <taxon>Actinopterygii</taxon>
        <taxon>Neopterygii</taxon>
        <taxon>Teleostei</taxon>
        <taxon>Ostariophysi</taxon>
        <taxon>Cypriniformes</taxon>
        <taxon>Cyprinidae</taxon>
        <taxon>Labeoninae</taxon>
        <taxon>Labeonini</taxon>
        <taxon>Cirrhinus</taxon>
    </lineage>
</organism>
<gene>
    <name evidence="2" type="ORF">M9458_026201</name>
</gene>
<feature type="compositionally biased region" description="Pro residues" evidence="1">
    <location>
        <begin position="176"/>
        <end position="201"/>
    </location>
</feature>
<feature type="non-terminal residue" evidence="2">
    <location>
        <position position="236"/>
    </location>
</feature>
<keyword evidence="3" id="KW-1185">Reference proteome</keyword>
<evidence type="ECO:0000313" key="3">
    <source>
        <dbReference type="Proteomes" id="UP001529510"/>
    </source>
</evidence>
<reference evidence="2 3" key="1">
    <citation type="submission" date="2024-05" db="EMBL/GenBank/DDBJ databases">
        <title>Genome sequencing and assembly of Indian major carp, Cirrhinus mrigala (Hamilton, 1822).</title>
        <authorList>
            <person name="Mohindra V."/>
            <person name="Chowdhury L.M."/>
            <person name="Lal K."/>
            <person name="Jena J.K."/>
        </authorList>
    </citation>
    <scope>NUCLEOTIDE SEQUENCE [LARGE SCALE GENOMIC DNA]</scope>
    <source>
        <strain evidence="2">CM1030</strain>
        <tissue evidence="2">Blood</tissue>
    </source>
</reference>
<protein>
    <submittedName>
        <fullName evidence="2">Uncharacterized protein</fullName>
    </submittedName>
</protein>
<dbReference type="AlphaFoldDB" id="A0ABD0PTT0"/>
<proteinExistence type="predicted"/>
<dbReference type="EMBL" id="JAMKFB020000013">
    <property type="protein sequence ID" value="KAL0177307.1"/>
    <property type="molecule type" value="Genomic_DNA"/>
</dbReference>